<comment type="similarity">
    <text evidence="1">Belongs to the TrbE/VirB4 family.</text>
</comment>
<dbReference type="AlphaFoldDB" id="A0A1S2NCE9"/>
<dbReference type="NCBIfam" id="TIGR00929">
    <property type="entry name" value="VirB4_CagE"/>
    <property type="match status" value="1"/>
</dbReference>
<dbReference type="Proteomes" id="UP000180246">
    <property type="component" value="Unassembled WGS sequence"/>
</dbReference>
<accession>A0A1S2NCE9</accession>
<dbReference type="InterPro" id="IPR004346">
    <property type="entry name" value="CagE_TrbE_VirB"/>
</dbReference>
<dbReference type="PANTHER" id="PTHR30121:SF12">
    <property type="entry name" value="TYPE IV SECRETION SYSTEM PROTEIN CAGE"/>
    <property type="match status" value="1"/>
</dbReference>
<dbReference type="RefSeq" id="WP_071362199.1">
    <property type="nucleotide sequence ID" value="NZ_JRYB01000001.1"/>
</dbReference>
<evidence type="ECO:0000259" key="4">
    <source>
        <dbReference type="Pfam" id="PF03135"/>
    </source>
</evidence>
<sequence length="819" mass="92253">MSISERRREAVRRETPAARHIPYQGHLTRNIIDTITGECLCVLRLAGAAFECADDDVINNRHDRLNRVMMGLADPRIAVWQHIVRRQENQYPEGEFAPGFARELNDRFRTKVSAERLMANELYLTIVLRPHGSRTESVLAALFSARSAEEIRRARTRQVAELERIVTDLVAALAYYEAECLELYERNGVLFSEPAELFNFLMTGKWERVPYAPVPLNRLIGGMRPVFGDESVKVLNPDSTHFGAMLGIEAYPSETNPMFLDDLLTLPFELVVTQSFEFHAKDAALLKMQMRGRRMENVGDAAQSQIDEIPELADDLVSRRTVLGAHHYNVLVKAESLEQLQQNVADARSVLIDAGIKPAREDLVVEAAYWAQLPGNFAMRPRLSPINSRNMCGFVPLHNFPTGRRSGNHWGPAITMLVTAAGTPHYFNLHASDPKAKNGGNKKDVANTLVMGPTGSGKTATVTFTLTMMQKFGMTSVLFSTDRDTEIAVRRLHGKVYRLRLDEPTGLAPFALDPDEAETRRHLQILVRKLVSRPVVSEAGVEVDSKPLTVQEGKDVDKAIDAVLHMQPREVRQLGRVLDFLPKGEVYDRLARWCHAREKGREDGPLAWVFDNPVPRIASELGTAPITAFDTTAYLDDPELRTPINMHLLHLASRLVDGRRFGLFVAEFWKPLGDSHYAAYFKKALKTVRKLNGFVVLDTQSPSDALRLEISRTLVEQCPTLILFPNPQADRKEYREYLGLSEREFKLIKTDLPEGCGMFLLKQGRHSTVVRLPLDGMDDDMAVLSARTTNLALMDRLIAQYGEDPDAWVPRFNEERKSS</sequence>
<feature type="domain" description="CagE TrbE VirB component of type IV transporter system central" evidence="4">
    <location>
        <begin position="181"/>
        <end position="382"/>
    </location>
</feature>
<comment type="caution">
    <text evidence="5">The sequence shown here is derived from an EMBL/GenBank/DDBJ whole genome shotgun (WGS) entry which is preliminary data.</text>
</comment>
<dbReference type="Gene3D" id="3.40.50.300">
    <property type="entry name" value="P-loop containing nucleotide triphosphate hydrolases"/>
    <property type="match status" value="1"/>
</dbReference>
<organism evidence="5 6">
    <name type="scientific">Massilia timonae</name>
    <dbReference type="NCBI Taxonomy" id="47229"/>
    <lineage>
        <taxon>Bacteria</taxon>
        <taxon>Pseudomonadati</taxon>
        <taxon>Pseudomonadota</taxon>
        <taxon>Betaproteobacteria</taxon>
        <taxon>Burkholderiales</taxon>
        <taxon>Oxalobacteraceae</taxon>
        <taxon>Telluria group</taxon>
        <taxon>Massilia</taxon>
    </lineage>
</organism>
<evidence type="ECO:0000313" key="5">
    <source>
        <dbReference type="EMBL" id="OIJ42715.1"/>
    </source>
</evidence>
<dbReference type="InterPro" id="IPR018145">
    <property type="entry name" value="CagE_TrbE_VirB_cntrl_dom"/>
</dbReference>
<dbReference type="InterPro" id="IPR027417">
    <property type="entry name" value="P-loop_NTPase"/>
</dbReference>
<dbReference type="EMBL" id="JRYB01000001">
    <property type="protein sequence ID" value="OIJ42715.1"/>
    <property type="molecule type" value="Genomic_DNA"/>
</dbReference>
<dbReference type="Pfam" id="PF03135">
    <property type="entry name" value="CagE_TrbE_VirB"/>
    <property type="match status" value="1"/>
</dbReference>
<keyword evidence="2" id="KW-0547">Nucleotide-binding</keyword>
<name>A0A1S2NCE9_9BURK</name>
<dbReference type="GO" id="GO:0005524">
    <property type="term" value="F:ATP binding"/>
    <property type="evidence" value="ECO:0007669"/>
    <property type="project" value="UniProtKB-KW"/>
</dbReference>
<protein>
    <submittedName>
        <fullName evidence="5">Type IV secretion/conjugal transfer ATPase, VirB4 family protein</fullName>
    </submittedName>
</protein>
<evidence type="ECO:0000256" key="2">
    <source>
        <dbReference type="ARBA" id="ARBA00022741"/>
    </source>
</evidence>
<evidence type="ECO:0000256" key="1">
    <source>
        <dbReference type="ARBA" id="ARBA00006512"/>
    </source>
</evidence>
<evidence type="ECO:0000313" key="6">
    <source>
        <dbReference type="Proteomes" id="UP000180246"/>
    </source>
</evidence>
<reference evidence="5 6" key="1">
    <citation type="submission" date="2014-10" db="EMBL/GenBank/DDBJ databases">
        <authorList>
            <person name="Seo M.-J."/>
            <person name="Seok Y.J."/>
            <person name="Cha I.-T."/>
        </authorList>
    </citation>
    <scope>NUCLEOTIDE SEQUENCE [LARGE SCALE GENOMIC DNA]</scope>
    <source>
        <strain evidence="5 6">NEU</strain>
    </source>
</reference>
<dbReference type="InterPro" id="IPR051162">
    <property type="entry name" value="T4SS_component"/>
</dbReference>
<evidence type="ECO:0000256" key="3">
    <source>
        <dbReference type="ARBA" id="ARBA00022840"/>
    </source>
</evidence>
<keyword evidence="3" id="KW-0067">ATP-binding</keyword>
<dbReference type="SUPFAM" id="SSF52540">
    <property type="entry name" value="P-loop containing nucleoside triphosphate hydrolases"/>
    <property type="match status" value="1"/>
</dbReference>
<proteinExistence type="inferred from homology"/>
<gene>
    <name evidence="5" type="ORF">LO55_3217</name>
</gene>
<dbReference type="PANTHER" id="PTHR30121">
    <property type="entry name" value="UNCHARACTERIZED PROTEIN YJGR-RELATED"/>
    <property type="match status" value="1"/>
</dbReference>